<dbReference type="EMBL" id="JNHM01000143">
    <property type="protein sequence ID" value="KDS45523.1"/>
    <property type="molecule type" value="Genomic_DNA"/>
</dbReference>
<accession>A0A069S4W7</accession>
<keyword evidence="3" id="KW-0732">Signal</keyword>
<dbReference type="Pfam" id="PF07980">
    <property type="entry name" value="SusD_RagB"/>
    <property type="match status" value="1"/>
</dbReference>
<keyword evidence="4" id="KW-0472">Membrane</keyword>
<dbReference type="InterPro" id="IPR012944">
    <property type="entry name" value="SusD_RagB_dom"/>
</dbReference>
<evidence type="ECO:0000256" key="4">
    <source>
        <dbReference type="ARBA" id="ARBA00023136"/>
    </source>
</evidence>
<evidence type="ECO:0000256" key="1">
    <source>
        <dbReference type="ARBA" id="ARBA00004442"/>
    </source>
</evidence>
<evidence type="ECO:0000259" key="7">
    <source>
        <dbReference type="Pfam" id="PF14322"/>
    </source>
</evidence>
<dbReference type="PATRIC" id="fig|1339352.3.peg.3686"/>
<evidence type="ECO:0000313" key="9">
    <source>
        <dbReference type="Proteomes" id="UP000027661"/>
    </source>
</evidence>
<proteinExistence type="inferred from homology"/>
<comment type="subcellular location">
    <subcellularLocation>
        <location evidence="1">Cell outer membrane</location>
    </subcellularLocation>
</comment>
<comment type="caution">
    <text evidence="8">The sequence shown here is derived from an EMBL/GenBank/DDBJ whole genome shotgun (WGS) entry which is preliminary data.</text>
</comment>
<dbReference type="Gene3D" id="1.25.40.390">
    <property type="match status" value="1"/>
</dbReference>
<dbReference type="CDD" id="cd08977">
    <property type="entry name" value="SusD"/>
    <property type="match status" value="1"/>
</dbReference>
<evidence type="ECO:0000256" key="5">
    <source>
        <dbReference type="ARBA" id="ARBA00023237"/>
    </source>
</evidence>
<feature type="domain" description="RagB/SusD" evidence="6">
    <location>
        <begin position="288"/>
        <end position="539"/>
    </location>
</feature>
<dbReference type="InterPro" id="IPR011990">
    <property type="entry name" value="TPR-like_helical_dom_sf"/>
</dbReference>
<keyword evidence="5" id="KW-0998">Cell outer membrane</keyword>
<protein>
    <submittedName>
        <fullName evidence="8">Starch-binding associating with outer membrane family protein</fullName>
    </submittedName>
</protein>
<dbReference type="RefSeq" id="WP_032953518.1">
    <property type="nucleotide sequence ID" value="NZ_JNHM01000143.1"/>
</dbReference>
<evidence type="ECO:0000313" key="8">
    <source>
        <dbReference type="EMBL" id="KDS45523.1"/>
    </source>
</evidence>
<sequence length="540" mass="62031">MKRRYYNILYCLIASIIFNTSCSLERNPLDQFAENEFWTNEENALIALTGIYRGNTIFNSEEYSPSDFWSYSGIMFLEFASDNAYDRRGNNSGFFQMVNGNLTANNRFTSSYWTNAYAKIARCNRFLDGIGKISASKEIITRFKSEARFIRAVQYFYLSQYFHDVPLVTKVLSKEEANTVKKNTKEEIVSFIKQEFQEAAEGLPRWKELKSSEIGRASKQAALAFLGRTCLAEKQYKEAASAYEEIIKMGDNSLEANYNEVFYPAKKGSSEIIIGSQYLTDLAGCGLPQHAYPVKDQGWCIINPLGSLFEAYQFTDGTDFSYANPLYDKNNLGKNRDPRLDYTIYYTGATFKGTTYNSHPDSESVDATQSGQTTQTGFMMRKYFDENYNGDLKTYGVNIPIIRYAEVLLSYLEAKMEAGEAITQDLLDETINTVRNRPSVQMPRVTETSTGKLRTILRNERRVELAMEGIRYWDLLRWGIAHEVLQGKIYGAPFPGRVKVDGDNNADPFGRWYVNKWNFRKQDYKWPIPQSEQDINPNLR</sequence>
<evidence type="ECO:0000256" key="2">
    <source>
        <dbReference type="ARBA" id="ARBA00006275"/>
    </source>
</evidence>
<dbReference type="AlphaFoldDB" id="A0A069S4W7"/>
<dbReference type="Proteomes" id="UP000027661">
    <property type="component" value="Unassembled WGS sequence"/>
</dbReference>
<organism evidence="8 9">
    <name type="scientific">Phocaeicola vulgatus str. 3975 RP4</name>
    <dbReference type="NCBI Taxonomy" id="1339352"/>
    <lineage>
        <taxon>Bacteria</taxon>
        <taxon>Pseudomonadati</taxon>
        <taxon>Bacteroidota</taxon>
        <taxon>Bacteroidia</taxon>
        <taxon>Bacteroidales</taxon>
        <taxon>Bacteroidaceae</taxon>
        <taxon>Phocaeicola</taxon>
    </lineage>
</organism>
<reference evidence="8 9" key="1">
    <citation type="submission" date="2014-04" db="EMBL/GenBank/DDBJ databases">
        <authorList>
            <person name="Sears C."/>
            <person name="Carroll K."/>
            <person name="Sack B.R."/>
            <person name="Qadri F."/>
            <person name="Myers L.L."/>
            <person name="Chung G.-T."/>
            <person name="Escheverria P."/>
            <person name="Fraser C.M."/>
            <person name="Sadzewicz L."/>
            <person name="Shefchek K.A."/>
            <person name="Tallon L."/>
            <person name="Das S.P."/>
            <person name="Daugherty S."/>
            <person name="Mongodin E.F."/>
        </authorList>
    </citation>
    <scope>NUCLEOTIDE SEQUENCE [LARGE SCALE GENOMIC DNA]</scope>
    <source>
        <strain evidence="8 9">3975 RP4</strain>
    </source>
</reference>
<dbReference type="InterPro" id="IPR033985">
    <property type="entry name" value="SusD-like_N"/>
</dbReference>
<evidence type="ECO:0000256" key="3">
    <source>
        <dbReference type="ARBA" id="ARBA00022729"/>
    </source>
</evidence>
<evidence type="ECO:0000259" key="6">
    <source>
        <dbReference type="Pfam" id="PF07980"/>
    </source>
</evidence>
<dbReference type="Pfam" id="PF14322">
    <property type="entry name" value="SusD-like_3"/>
    <property type="match status" value="1"/>
</dbReference>
<name>A0A069S4W7_PHOVU</name>
<comment type="similarity">
    <text evidence="2">Belongs to the SusD family.</text>
</comment>
<gene>
    <name evidence="8" type="ORF">M099_3932</name>
</gene>
<dbReference type="GO" id="GO:0009279">
    <property type="term" value="C:cell outer membrane"/>
    <property type="evidence" value="ECO:0007669"/>
    <property type="project" value="UniProtKB-SubCell"/>
</dbReference>
<feature type="domain" description="SusD-like N-terminal" evidence="7">
    <location>
        <begin position="90"/>
        <end position="230"/>
    </location>
</feature>
<dbReference type="SUPFAM" id="SSF48452">
    <property type="entry name" value="TPR-like"/>
    <property type="match status" value="1"/>
</dbReference>